<name>A0A1W1EB99_9ZZZZ</name>
<proteinExistence type="predicted"/>
<organism evidence="1">
    <name type="scientific">hydrothermal vent metagenome</name>
    <dbReference type="NCBI Taxonomy" id="652676"/>
    <lineage>
        <taxon>unclassified sequences</taxon>
        <taxon>metagenomes</taxon>
        <taxon>ecological metagenomes</taxon>
    </lineage>
</organism>
<gene>
    <name evidence="1" type="ORF">MNB_SV-5-1135</name>
</gene>
<evidence type="ECO:0008006" key="2">
    <source>
        <dbReference type="Google" id="ProtNLM"/>
    </source>
</evidence>
<dbReference type="EMBL" id="FPKX01000002">
    <property type="protein sequence ID" value="SFZ97310.1"/>
    <property type="molecule type" value="Genomic_DNA"/>
</dbReference>
<evidence type="ECO:0000313" key="1">
    <source>
        <dbReference type="EMBL" id="SFZ97310.1"/>
    </source>
</evidence>
<sequence>MDESIKIELKQSTVDNLHVFSDILKKDINSMLEEALDEYFVSVQKKLLEKNINDENALTNLDYNEFWDDLDIEE</sequence>
<accession>A0A1W1EB99</accession>
<protein>
    <recommendedName>
        <fullName evidence="2">CopG family transcriptional regulator</fullName>
    </recommendedName>
</protein>
<dbReference type="AlphaFoldDB" id="A0A1W1EB99"/>
<reference evidence="1" key="1">
    <citation type="submission" date="2016-10" db="EMBL/GenBank/DDBJ databases">
        <authorList>
            <person name="de Groot N.N."/>
        </authorList>
    </citation>
    <scope>NUCLEOTIDE SEQUENCE</scope>
</reference>